<dbReference type="Pfam" id="PF10754">
    <property type="entry name" value="DUF2569"/>
    <property type="match status" value="1"/>
</dbReference>
<evidence type="ECO:0000313" key="2">
    <source>
        <dbReference type="EMBL" id="QEG95458.1"/>
    </source>
</evidence>
<protein>
    <recommendedName>
        <fullName evidence="4">DUF2569 domain-containing protein</fullName>
    </recommendedName>
</protein>
<keyword evidence="1" id="KW-0472">Membrane</keyword>
<proteinExistence type="predicted"/>
<name>A0A5B9SU05_ECOLX</name>
<gene>
    <name evidence="3" type="ORF">EC0315J-ColB-ColM_00021</name>
    <name evidence="2" type="ORF">EC0638J-ColB-ColM_00070</name>
</gene>
<evidence type="ECO:0000256" key="1">
    <source>
        <dbReference type="SAM" id="Phobius"/>
    </source>
</evidence>
<evidence type="ECO:0000313" key="3">
    <source>
        <dbReference type="EMBL" id="QEG95958.1"/>
    </source>
</evidence>
<dbReference type="EMBL" id="MK878517">
    <property type="protein sequence ID" value="QEG95458.1"/>
    <property type="molecule type" value="Genomic_DNA"/>
</dbReference>
<dbReference type="InterPro" id="IPR019690">
    <property type="entry name" value="DUF2569"/>
</dbReference>
<feature type="transmembrane region" description="Helical" evidence="1">
    <location>
        <begin position="58"/>
        <end position="78"/>
    </location>
</feature>
<accession>A0A5B9SU05</accession>
<dbReference type="EMBL" id="MK878524">
    <property type="protein sequence ID" value="QEG95958.1"/>
    <property type="molecule type" value="Genomic_DNA"/>
</dbReference>
<feature type="transmembrane region" description="Helical" evidence="1">
    <location>
        <begin position="20"/>
        <end position="46"/>
    </location>
</feature>
<dbReference type="AlphaFoldDB" id="A0A5B9SU05"/>
<keyword evidence="1" id="KW-0812">Transmembrane</keyword>
<organism evidence="2">
    <name type="scientific">Escherichia coli</name>
    <dbReference type="NCBI Taxonomy" id="562"/>
    <lineage>
        <taxon>Bacteria</taxon>
        <taxon>Pseudomonadati</taxon>
        <taxon>Pseudomonadota</taxon>
        <taxon>Gammaproteobacteria</taxon>
        <taxon>Enterobacterales</taxon>
        <taxon>Enterobacteriaceae</taxon>
        <taxon>Escherichia</taxon>
    </lineage>
</organism>
<evidence type="ECO:0008006" key="4">
    <source>
        <dbReference type="Google" id="ProtNLM"/>
    </source>
</evidence>
<feature type="transmembrane region" description="Helical" evidence="1">
    <location>
        <begin position="125"/>
        <end position="142"/>
    </location>
</feature>
<dbReference type="RefSeq" id="WP_235160929.1">
    <property type="nucleotide sequence ID" value="NZ_BFFX01000029.1"/>
</dbReference>
<reference evidence="2" key="1">
    <citation type="submission" date="2019-05" db="EMBL/GenBank/DDBJ databases">
        <title>Bacteriocin occurrence and activity in Escherichia coli isolated from bovines and wastewater.</title>
        <authorList>
            <person name="Cameron A."/>
            <person name="Zaheer R."/>
            <person name="Barbieri R."/>
            <person name="McAllister T.A."/>
        </authorList>
    </citation>
    <scope>NUCLEOTIDE SEQUENCE</scope>
    <source>
        <strain evidence="3">0315J</strain>
        <strain evidence="2">0638J</strain>
    </source>
</reference>
<sequence length="152" mass="17926">MMKENAEMLQKEKRPKFSIVLFIILLSVVHIFITRLSLAGTFYSLYMSLHEGSQVKEYFIISIGVFIILSVLCMYFILSFFRRKRHVNRLLLYIYLIYIVYYAVSYVYCFYVVGGDYTPDGSIENIFIDGVIAVLFILYIYLSKRAKSIFIH</sequence>
<feature type="transmembrane region" description="Helical" evidence="1">
    <location>
        <begin position="90"/>
        <end position="113"/>
    </location>
</feature>
<keyword evidence="1" id="KW-1133">Transmembrane helix</keyword>